<feature type="region of interest" description="Disordered" evidence="1">
    <location>
        <begin position="1"/>
        <end position="55"/>
    </location>
</feature>
<comment type="caution">
    <text evidence="2">The sequence shown here is derived from an EMBL/GenBank/DDBJ whole genome shotgun (WGS) entry which is preliminary data.</text>
</comment>
<feature type="region of interest" description="Disordered" evidence="1">
    <location>
        <begin position="519"/>
        <end position="720"/>
    </location>
</feature>
<evidence type="ECO:0000313" key="2">
    <source>
        <dbReference type="EMBL" id="PLW38646.1"/>
    </source>
</evidence>
<proteinExistence type="predicted"/>
<name>A0A2N5ULX6_9BASI</name>
<evidence type="ECO:0000256" key="1">
    <source>
        <dbReference type="SAM" id="MobiDB-lite"/>
    </source>
</evidence>
<feature type="compositionally biased region" description="Basic residues" evidence="1">
    <location>
        <begin position="1"/>
        <end position="19"/>
    </location>
</feature>
<feature type="region of interest" description="Disordered" evidence="1">
    <location>
        <begin position="743"/>
        <end position="829"/>
    </location>
</feature>
<feature type="region of interest" description="Disordered" evidence="1">
    <location>
        <begin position="378"/>
        <end position="397"/>
    </location>
</feature>
<feature type="compositionally biased region" description="Basic residues" evidence="1">
    <location>
        <begin position="754"/>
        <end position="774"/>
    </location>
</feature>
<dbReference type="Proteomes" id="UP000235392">
    <property type="component" value="Unassembled WGS sequence"/>
</dbReference>
<reference evidence="2 3" key="1">
    <citation type="submission" date="2017-11" db="EMBL/GenBank/DDBJ databases">
        <title>De novo assembly and phasing of dikaryotic genomes from two isolates of Puccinia coronata f. sp. avenae, the causal agent of oat crown rust.</title>
        <authorList>
            <person name="Miller M.E."/>
            <person name="Zhang Y."/>
            <person name="Omidvar V."/>
            <person name="Sperschneider J."/>
            <person name="Schwessinger B."/>
            <person name="Raley C."/>
            <person name="Palmer J.M."/>
            <person name="Garnica D."/>
            <person name="Upadhyaya N."/>
            <person name="Rathjen J."/>
            <person name="Taylor J.M."/>
            <person name="Park R.F."/>
            <person name="Dodds P.N."/>
            <person name="Hirsch C.D."/>
            <person name="Kianian S.F."/>
            <person name="Figueroa M."/>
        </authorList>
    </citation>
    <scope>NUCLEOTIDE SEQUENCE [LARGE SCALE GENOMIC DNA]</scope>
    <source>
        <strain evidence="2">12SD80</strain>
    </source>
</reference>
<feature type="compositionally biased region" description="Pro residues" evidence="1">
    <location>
        <begin position="602"/>
        <end position="614"/>
    </location>
</feature>
<dbReference type="AlphaFoldDB" id="A0A2N5ULX6"/>
<feature type="compositionally biased region" description="Basic and acidic residues" evidence="1">
    <location>
        <begin position="538"/>
        <end position="548"/>
    </location>
</feature>
<sequence>MPFTNHHRKWRKARGRARSRQASLTQQTRKTRWHSYHRSARHQEPSISGWSSDSSDESFKCAGDKTLDCFQLMPAPNRHPKRRQDDQQQLSQRSSLTPAAEELERAADGGTPQADSSTSTMEQIRFMEVVAEVDKAVGIATTSSSSPSSSDLDHHTFYNLGSISKDGQAGIDSSPATIIFSSPTPYHNTLPAQLTTDGQEGTEELHFNVDIFKSPGETPRALPTELPKATSYSSDLQEELHAERWECLQQLERRATEASLEGLRKASLKGDNTERTQSISSGGHDPTHSTTLLHKHSRQTVNGSNKSSSKTSHLWGSNESHKMEAKEVSTQANPMITLSYHPIGADETLRKEKLLLRSPSVSVAVPILEKVDTIGQSKAPSHYRPVGPRPMSKTSNLTRLSEASVQTDENDMLIPLSTRAAPRIAPADPDVTEVIAIPSSAVRQMVRTSHYLRNRKNSTGYYANPVIHNIFNWSYQDDLNNSSDDVTQPSLIEISLNKVNGEIGSIGSERSLQKVAVKERAGTQTRAIDIPGGGSRNQEARISAHEGSVRSSGSAGGSRFRRLSIGDGPTAPRDKRYKYMKTHPALPPQGPSSVLPQLIPKDVPPAPPPKPSPHPSRVRSVSLGESRAGYQQKLPKIPGSPPTEQVPAVTSPSLVQEGVGLQQKDEDSRTRSDGKGWCHCPTTKSWNDFTSQDWPTPPRNDGRHATRAEKNPSRRMDGCVPGRQERHAEQLYQFAGVKSQSEPSLGFLASSGSHHPHHQRRASQHQHRKLRKRSQLAFDLNHSEPVPPLPPLPSLTTPTSGVPPHPNHDPFHPIHHAHHHQHHHSQSKNRNFLAQIKLFWKNFIAPHPSPIPPHHPHPLYHSKTSSTHPETFRPNPHIYHE</sequence>
<feature type="compositionally biased region" description="Basic residues" evidence="1">
    <location>
        <begin position="813"/>
        <end position="827"/>
    </location>
</feature>
<feature type="compositionally biased region" description="Basic and acidic residues" evidence="1">
    <location>
        <begin position="663"/>
        <end position="676"/>
    </location>
</feature>
<dbReference type="EMBL" id="PGCI01000125">
    <property type="protein sequence ID" value="PLW38646.1"/>
    <property type="molecule type" value="Genomic_DNA"/>
</dbReference>
<evidence type="ECO:0000313" key="3">
    <source>
        <dbReference type="Proteomes" id="UP000235392"/>
    </source>
</evidence>
<feature type="compositionally biased region" description="Polar residues" evidence="1">
    <location>
        <begin position="682"/>
        <end position="694"/>
    </location>
</feature>
<feature type="region of interest" description="Disordered" evidence="1">
    <location>
        <begin position="71"/>
        <end position="120"/>
    </location>
</feature>
<accession>A0A2N5ULX6</accession>
<feature type="compositionally biased region" description="Basic and acidic residues" evidence="1">
    <location>
        <begin position="700"/>
        <end position="720"/>
    </location>
</feature>
<gene>
    <name evidence="2" type="ORF">PCASD_08220</name>
</gene>
<organism evidence="2 3">
    <name type="scientific">Puccinia coronata f. sp. avenae</name>
    <dbReference type="NCBI Taxonomy" id="200324"/>
    <lineage>
        <taxon>Eukaryota</taxon>
        <taxon>Fungi</taxon>
        <taxon>Dikarya</taxon>
        <taxon>Basidiomycota</taxon>
        <taxon>Pucciniomycotina</taxon>
        <taxon>Pucciniomycetes</taxon>
        <taxon>Pucciniales</taxon>
        <taxon>Pucciniaceae</taxon>
        <taxon>Puccinia</taxon>
    </lineage>
</organism>
<feature type="compositionally biased region" description="Low complexity" evidence="1">
    <location>
        <begin position="87"/>
        <end position="96"/>
    </location>
</feature>
<protein>
    <submittedName>
        <fullName evidence="2">Uncharacterized protein</fullName>
    </submittedName>
</protein>
<feature type="region of interest" description="Disordered" evidence="1">
    <location>
        <begin position="262"/>
        <end position="319"/>
    </location>
</feature>
<feature type="compositionally biased region" description="Polar residues" evidence="1">
    <location>
        <begin position="299"/>
        <end position="318"/>
    </location>
</feature>
<feature type="compositionally biased region" description="Basic residues" evidence="1">
    <location>
        <begin position="29"/>
        <end position="40"/>
    </location>
</feature>
<feature type="region of interest" description="Disordered" evidence="1">
    <location>
        <begin position="851"/>
        <end position="881"/>
    </location>
</feature>